<organism evidence="1 2">
    <name type="scientific">Liparis tanakae</name>
    <name type="common">Tanaka's snailfish</name>
    <dbReference type="NCBI Taxonomy" id="230148"/>
    <lineage>
        <taxon>Eukaryota</taxon>
        <taxon>Metazoa</taxon>
        <taxon>Chordata</taxon>
        <taxon>Craniata</taxon>
        <taxon>Vertebrata</taxon>
        <taxon>Euteleostomi</taxon>
        <taxon>Actinopterygii</taxon>
        <taxon>Neopterygii</taxon>
        <taxon>Teleostei</taxon>
        <taxon>Neoteleostei</taxon>
        <taxon>Acanthomorphata</taxon>
        <taxon>Eupercaria</taxon>
        <taxon>Perciformes</taxon>
        <taxon>Cottioidei</taxon>
        <taxon>Cottales</taxon>
        <taxon>Liparidae</taxon>
        <taxon>Liparis</taxon>
    </lineage>
</organism>
<dbReference type="EMBL" id="SRLO01000609">
    <property type="protein sequence ID" value="TNN50664.1"/>
    <property type="molecule type" value="Genomic_DNA"/>
</dbReference>
<accession>A0A4Z2GD72</accession>
<gene>
    <name evidence="1" type="ORF">EYF80_039114</name>
</gene>
<evidence type="ECO:0000313" key="1">
    <source>
        <dbReference type="EMBL" id="TNN50664.1"/>
    </source>
</evidence>
<reference evidence="1 2" key="1">
    <citation type="submission" date="2019-03" db="EMBL/GenBank/DDBJ databases">
        <title>First draft genome of Liparis tanakae, snailfish: a comprehensive survey of snailfish specific genes.</title>
        <authorList>
            <person name="Kim W."/>
            <person name="Song I."/>
            <person name="Jeong J.-H."/>
            <person name="Kim D."/>
            <person name="Kim S."/>
            <person name="Ryu S."/>
            <person name="Song J.Y."/>
            <person name="Lee S.K."/>
        </authorList>
    </citation>
    <scope>NUCLEOTIDE SEQUENCE [LARGE SCALE GENOMIC DNA]</scope>
    <source>
        <tissue evidence="1">Muscle</tissue>
    </source>
</reference>
<dbReference type="Proteomes" id="UP000314294">
    <property type="component" value="Unassembled WGS sequence"/>
</dbReference>
<protein>
    <submittedName>
        <fullName evidence="1">Uncharacterized protein</fullName>
    </submittedName>
</protein>
<comment type="caution">
    <text evidence="1">The sequence shown here is derived from an EMBL/GenBank/DDBJ whole genome shotgun (WGS) entry which is preliminary data.</text>
</comment>
<keyword evidence="2" id="KW-1185">Reference proteome</keyword>
<dbReference type="AlphaFoldDB" id="A0A4Z2GD72"/>
<sequence>MVWSTLLMSARSAHDSRGFSLMNSLSKLLQSLGEGGATLRCSRAVQSVPLKKLWRRMFPLTPSRSSGSRTNSCSEIYKINITQSALAGSNMADLDEDVLGVRGQPAGVGGVVGPDGLEQLLLVAAVERGLAQEHLVQQYPERPPVHRAVVLLTQKDLTAGFIH</sequence>
<evidence type="ECO:0000313" key="2">
    <source>
        <dbReference type="Proteomes" id="UP000314294"/>
    </source>
</evidence>
<proteinExistence type="predicted"/>
<name>A0A4Z2GD72_9TELE</name>